<evidence type="ECO:0000313" key="2">
    <source>
        <dbReference type="Proteomes" id="UP001202831"/>
    </source>
</evidence>
<proteinExistence type="predicted"/>
<comment type="caution">
    <text evidence="1">The sequence shown here is derived from an EMBL/GenBank/DDBJ whole genome shotgun (WGS) entry which is preliminary data.</text>
</comment>
<evidence type="ECO:0000313" key="1">
    <source>
        <dbReference type="EMBL" id="MCL2914179.1"/>
    </source>
</evidence>
<dbReference type="RefSeq" id="WP_249248906.1">
    <property type="nucleotide sequence ID" value="NZ_JAKIKT010000003.1"/>
</dbReference>
<gene>
    <name evidence="1" type="ORF">L2725_10415</name>
</gene>
<accession>A0ABT0N6Z4</accession>
<name>A0ABT0N6Z4_9GAMM</name>
<dbReference type="Proteomes" id="UP001202831">
    <property type="component" value="Unassembled WGS sequence"/>
</dbReference>
<dbReference type="EMBL" id="JAKIKT010000003">
    <property type="protein sequence ID" value="MCL2914179.1"/>
    <property type="molecule type" value="Genomic_DNA"/>
</dbReference>
<sequence length="66" mass="7258">MEQKYRVTLAYIEEPGISGCGLSTREFEELSATSASDAVKQAFQVLKTTHESAVCDPYNSVVTEIK</sequence>
<organism evidence="1 2">
    <name type="scientific">Shewanella corallii</name>
    <dbReference type="NCBI Taxonomy" id="560080"/>
    <lineage>
        <taxon>Bacteria</taxon>
        <taxon>Pseudomonadati</taxon>
        <taxon>Pseudomonadota</taxon>
        <taxon>Gammaproteobacteria</taxon>
        <taxon>Alteromonadales</taxon>
        <taxon>Shewanellaceae</taxon>
        <taxon>Shewanella</taxon>
    </lineage>
</organism>
<keyword evidence="2" id="KW-1185">Reference proteome</keyword>
<reference evidence="1 2" key="1">
    <citation type="submission" date="2022-01" db="EMBL/GenBank/DDBJ databases">
        <title>Whole genome-based taxonomy of the Shewanellaceae.</title>
        <authorList>
            <person name="Martin-Rodriguez A.J."/>
        </authorList>
    </citation>
    <scope>NUCLEOTIDE SEQUENCE [LARGE SCALE GENOMIC DNA]</scope>
    <source>
        <strain evidence="1 2">DSM 21332</strain>
    </source>
</reference>
<protein>
    <submittedName>
        <fullName evidence="1">Uncharacterized protein</fullName>
    </submittedName>
</protein>